<gene>
    <name evidence="11" type="ORF">EV655_101121</name>
</gene>
<dbReference type="EMBL" id="SLWW01000001">
    <property type="protein sequence ID" value="TCO73965.1"/>
    <property type="molecule type" value="Genomic_DNA"/>
</dbReference>
<proteinExistence type="inferred from homology"/>
<feature type="transmembrane region" description="Helical" evidence="9">
    <location>
        <begin position="93"/>
        <end position="114"/>
    </location>
</feature>
<evidence type="ECO:0000256" key="8">
    <source>
        <dbReference type="ARBA" id="ARBA00038436"/>
    </source>
</evidence>
<evidence type="ECO:0000256" key="1">
    <source>
        <dbReference type="ARBA" id="ARBA00004429"/>
    </source>
</evidence>
<keyword evidence="2 9" id="KW-0813">Transport</keyword>
<feature type="transmembrane region" description="Helical" evidence="9">
    <location>
        <begin position="54"/>
        <end position="72"/>
    </location>
</feature>
<organism evidence="11 12">
    <name type="scientific">Rhodovulum euryhalinum</name>
    <dbReference type="NCBI Taxonomy" id="35805"/>
    <lineage>
        <taxon>Bacteria</taxon>
        <taxon>Pseudomonadati</taxon>
        <taxon>Pseudomonadota</taxon>
        <taxon>Alphaproteobacteria</taxon>
        <taxon>Rhodobacterales</taxon>
        <taxon>Paracoccaceae</taxon>
        <taxon>Rhodovulum</taxon>
    </lineage>
</organism>
<keyword evidence="12" id="KW-1185">Reference proteome</keyword>
<comment type="subunit">
    <text evidence="9">The complex comprises the extracytoplasmic solute receptor protein and the two transmembrane proteins.</text>
</comment>
<evidence type="ECO:0000256" key="6">
    <source>
        <dbReference type="ARBA" id="ARBA00022989"/>
    </source>
</evidence>
<feature type="transmembrane region" description="Helical" evidence="9">
    <location>
        <begin position="134"/>
        <end position="155"/>
    </location>
</feature>
<evidence type="ECO:0000313" key="11">
    <source>
        <dbReference type="EMBL" id="TCO73965.1"/>
    </source>
</evidence>
<dbReference type="GO" id="GO:0005886">
    <property type="term" value="C:plasma membrane"/>
    <property type="evidence" value="ECO:0007669"/>
    <property type="project" value="UniProtKB-SubCell"/>
</dbReference>
<dbReference type="PANTHER" id="PTHR35011">
    <property type="entry name" value="2,3-DIKETO-L-GULONATE TRAP TRANSPORTER SMALL PERMEASE PROTEIN YIAM"/>
    <property type="match status" value="1"/>
</dbReference>
<dbReference type="AlphaFoldDB" id="A0A4R2L4B0"/>
<evidence type="ECO:0000256" key="2">
    <source>
        <dbReference type="ARBA" id="ARBA00022448"/>
    </source>
</evidence>
<dbReference type="Pfam" id="PF04290">
    <property type="entry name" value="DctQ"/>
    <property type="match status" value="1"/>
</dbReference>
<keyword evidence="7 9" id="KW-0472">Membrane</keyword>
<name>A0A4R2L4B0_9RHOB</name>
<keyword evidence="3" id="KW-1003">Cell membrane</keyword>
<sequence>MGDIATTAKRLSRRVNWLVERICVALLVLLVLDVWLGVLVRYVIPLPLTFTEELARYLMIWMALLAVSSGIAHREHIGVAFVFERLPAAARRWLAVGFDVIGFAFFFALFWYGLGFAERGFSRLTMIYAMPKGYAFAGVPLAAAMACVQLALIGLHDFFARDVPEAVSAPTPDARVG</sequence>
<dbReference type="RefSeq" id="WP_165905224.1">
    <property type="nucleotide sequence ID" value="NZ_SLWW01000001.1"/>
</dbReference>
<comment type="subcellular location">
    <subcellularLocation>
        <location evidence="1 9">Cell inner membrane</location>
        <topology evidence="1 9">Multi-pass membrane protein</topology>
    </subcellularLocation>
</comment>
<dbReference type="GO" id="GO:0015740">
    <property type="term" value="P:C4-dicarboxylate transport"/>
    <property type="evidence" value="ECO:0007669"/>
    <property type="project" value="TreeGrafter"/>
</dbReference>
<evidence type="ECO:0000259" key="10">
    <source>
        <dbReference type="Pfam" id="PF04290"/>
    </source>
</evidence>
<feature type="transmembrane region" description="Helical" evidence="9">
    <location>
        <begin position="21"/>
        <end position="42"/>
    </location>
</feature>
<evidence type="ECO:0000256" key="4">
    <source>
        <dbReference type="ARBA" id="ARBA00022519"/>
    </source>
</evidence>
<dbReference type="PANTHER" id="PTHR35011:SF2">
    <property type="entry name" value="2,3-DIKETO-L-GULONATE TRAP TRANSPORTER SMALL PERMEASE PROTEIN YIAM"/>
    <property type="match status" value="1"/>
</dbReference>
<keyword evidence="6 9" id="KW-1133">Transmembrane helix</keyword>
<dbReference type="InterPro" id="IPR007387">
    <property type="entry name" value="TRAP_DctQ"/>
</dbReference>
<evidence type="ECO:0000256" key="5">
    <source>
        <dbReference type="ARBA" id="ARBA00022692"/>
    </source>
</evidence>
<accession>A0A4R2L4B0</accession>
<comment type="function">
    <text evidence="9">Part of the tripartite ATP-independent periplasmic (TRAP) transport system.</text>
</comment>
<evidence type="ECO:0000256" key="7">
    <source>
        <dbReference type="ARBA" id="ARBA00023136"/>
    </source>
</evidence>
<feature type="domain" description="Tripartite ATP-independent periplasmic transporters DctQ component" evidence="10">
    <location>
        <begin position="34"/>
        <end position="151"/>
    </location>
</feature>
<reference evidence="11 12" key="1">
    <citation type="submission" date="2019-03" db="EMBL/GenBank/DDBJ databases">
        <title>Genomic Encyclopedia of Type Strains, Phase IV (KMG-IV): sequencing the most valuable type-strain genomes for metagenomic binning, comparative biology and taxonomic classification.</title>
        <authorList>
            <person name="Goeker M."/>
        </authorList>
    </citation>
    <scope>NUCLEOTIDE SEQUENCE [LARGE SCALE GENOMIC DNA]</scope>
    <source>
        <strain evidence="11 12">DSM 4868</strain>
    </source>
</reference>
<protein>
    <recommendedName>
        <fullName evidence="9">TRAP transporter small permease protein</fullName>
    </recommendedName>
</protein>
<keyword evidence="4 9" id="KW-0997">Cell inner membrane</keyword>
<keyword evidence="5 9" id="KW-0812">Transmembrane</keyword>
<comment type="similarity">
    <text evidence="8 9">Belongs to the TRAP transporter small permease family.</text>
</comment>
<dbReference type="GO" id="GO:0022857">
    <property type="term" value="F:transmembrane transporter activity"/>
    <property type="evidence" value="ECO:0007669"/>
    <property type="project" value="UniProtKB-UniRule"/>
</dbReference>
<evidence type="ECO:0000256" key="3">
    <source>
        <dbReference type="ARBA" id="ARBA00022475"/>
    </source>
</evidence>
<dbReference type="Proteomes" id="UP000295142">
    <property type="component" value="Unassembled WGS sequence"/>
</dbReference>
<dbReference type="InterPro" id="IPR055348">
    <property type="entry name" value="DctQ"/>
</dbReference>
<evidence type="ECO:0000313" key="12">
    <source>
        <dbReference type="Proteomes" id="UP000295142"/>
    </source>
</evidence>
<evidence type="ECO:0000256" key="9">
    <source>
        <dbReference type="RuleBase" id="RU369079"/>
    </source>
</evidence>
<comment type="caution">
    <text evidence="11">The sequence shown here is derived from an EMBL/GenBank/DDBJ whole genome shotgun (WGS) entry which is preliminary data.</text>
</comment>